<proteinExistence type="predicted"/>
<organism evidence="2 3">
    <name type="scientific">Lactococcus allomyrinae</name>
    <dbReference type="NCBI Taxonomy" id="2419773"/>
    <lineage>
        <taxon>Bacteria</taxon>
        <taxon>Bacillati</taxon>
        <taxon>Bacillota</taxon>
        <taxon>Bacilli</taxon>
        <taxon>Lactobacillales</taxon>
        <taxon>Streptococcaceae</taxon>
        <taxon>Lactococcus</taxon>
    </lineage>
</organism>
<dbReference type="EMBL" id="CP032627">
    <property type="protein sequence ID" value="AYG01152.1"/>
    <property type="molecule type" value="Genomic_DNA"/>
</dbReference>
<protein>
    <submittedName>
        <fullName evidence="2">Uncharacterized protein</fullName>
    </submittedName>
</protein>
<name>A0A387BG76_9LACT</name>
<accession>A0A387BG76</accession>
<evidence type="ECO:0000313" key="2">
    <source>
        <dbReference type="EMBL" id="AYG01152.1"/>
    </source>
</evidence>
<keyword evidence="3" id="KW-1185">Reference proteome</keyword>
<evidence type="ECO:0000256" key="1">
    <source>
        <dbReference type="SAM" id="MobiDB-lite"/>
    </source>
</evidence>
<gene>
    <name evidence="2" type="ORF">D7I46_08615</name>
</gene>
<dbReference type="Proteomes" id="UP000269374">
    <property type="component" value="Chromosome"/>
</dbReference>
<sequence length="86" mass="9890">MNRTELFRLKKQAGEIAQAKDKIGIDDLIGLLLQNYIQDNFEFVLEDYAKLKKELAETKPSSETIEKNETQEPTSLENEVEDSETL</sequence>
<reference evidence="2 3" key="1">
    <citation type="submission" date="2018-09" db="EMBL/GenBank/DDBJ databases">
        <title>Genome sequencing of strain 1JSPR-7.</title>
        <authorList>
            <person name="Heo J."/>
            <person name="Kim S.-J."/>
            <person name="Kwon S.-W."/>
        </authorList>
    </citation>
    <scope>NUCLEOTIDE SEQUENCE [LARGE SCALE GENOMIC DNA]</scope>
    <source>
        <strain evidence="2 3">1JSPR-7</strain>
    </source>
</reference>
<dbReference type="AlphaFoldDB" id="A0A387BG76"/>
<dbReference type="RefSeq" id="WP_120772532.1">
    <property type="nucleotide sequence ID" value="NZ_CP032627.1"/>
</dbReference>
<feature type="region of interest" description="Disordered" evidence="1">
    <location>
        <begin position="56"/>
        <end position="86"/>
    </location>
</feature>
<evidence type="ECO:0000313" key="3">
    <source>
        <dbReference type="Proteomes" id="UP000269374"/>
    </source>
</evidence>
<dbReference type="KEGG" id="lact:D7I46_08615"/>